<evidence type="ECO:0000256" key="8">
    <source>
        <dbReference type="SAM" id="MobiDB-lite"/>
    </source>
</evidence>
<dbReference type="Pfam" id="PF02384">
    <property type="entry name" value="N6_Mtase"/>
    <property type="match status" value="1"/>
</dbReference>
<dbReference type="InterPro" id="IPR003356">
    <property type="entry name" value="DNA_methylase_A-5"/>
</dbReference>
<dbReference type="PANTHER" id="PTHR42933">
    <property type="entry name" value="SLR6095 PROTEIN"/>
    <property type="match status" value="1"/>
</dbReference>
<evidence type="ECO:0000313" key="12">
    <source>
        <dbReference type="Proteomes" id="UP000239866"/>
    </source>
</evidence>
<dbReference type="EMBL" id="PXNP01000009">
    <property type="protein sequence ID" value="PSF13528.1"/>
    <property type="molecule type" value="Genomic_DNA"/>
</dbReference>
<keyword evidence="3 11" id="KW-0489">Methyltransferase</keyword>
<feature type="domain" description="N6 adenine-specific DNA methyltransferase N-terminal" evidence="10">
    <location>
        <begin position="7"/>
        <end position="122"/>
    </location>
</feature>
<dbReference type="PANTHER" id="PTHR42933:SF4">
    <property type="entry name" value="TYPE I RESTRICTION ENZYME ECOKI METHYLASE SUBUNIT"/>
    <property type="match status" value="1"/>
</dbReference>
<evidence type="ECO:0000256" key="4">
    <source>
        <dbReference type="ARBA" id="ARBA00022679"/>
    </source>
</evidence>
<dbReference type="Pfam" id="PF12161">
    <property type="entry name" value="HsdM_N"/>
    <property type="match status" value="1"/>
</dbReference>
<dbReference type="CDD" id="cd02440">
    <property type="entry name" value="AdoMet_MTases"/>
    <property type="match status" value="1"/>
</dbReference>
<dbReference type="SUPFAM" id="SSF53335">
    <property type="entry name" value="S-adenosyl-L-methionine-dependent methyltransferases"/>
    <property type="match status" value="1"/>
</dbReference>
<keyword evidence="4 11" id="KW-0808">Transferase</keyword>
<dbReference type="AlphaFoldDB" id="A0A2T1KTW5"/>
<dbReference type="GO" id="GO:0008170">
    <property type="term" value="F:N-methyltransferase activity"/>
    <property type="evidence" value="ECO:0007669"/>
    <property type="project" value="InterPro"/>
</dbReference>
<evidence type="ECO:0000256" key="3">
    <source>
        <dbReference type="ARBA" id="ARBA00022603"/>
    </source>
</evidence>
<accession>A0A2T1KTW5</accession>
<dbReference type="InterPro" id="IPR022749">
    <property type="entry name" value="D12N6_MeTrfase_N"/>
</dbReference>
<evidence type="ECO:0000259" key="10">
    <source>
        <dbReference type="Pfam" id="PF12161"/>
    </source>
</evidence>
<dbReference type="InterPro" id="IPR002052">
    <property type="entry name" value="DNA_methylase_N6_adenine_CS"/>
</dbReference>
<dbReference type="GO" id="GO:0003677">
    <property type="term" value="F:DNA binding"/>
    <property type="evidence" value="ECO:0007669"/>
    <property type="project" value="InterPro"/>
</dbReference>
<dbReference type="GO" id="GO:0032259">
    <property type="term" value="P:methylation"/>
    <property type="evidence" value="ECO:0007669"/>
    <property type="project" value="UniProtKB-KW"/>
</dbReference>
<keyword evidence="12" id="KW-1185">Reference proteome</keyword>
<gene>
    <name evidence="11" type="ORF">C7H09_02690</name>
</gene>
<dbReference type="InterPro" id="IPR038333">
    <property type="entry name" value="T1MK-like_N_sf"/>
</dbReference>
<dbReference type="OrthoDB" id="9784823at2"/>
<dbReference type="Gene3D" id="3.40.50.150">
    <property type="entry name" value="Vaccinia Virus protein VP39"/>
    <property type="match status" value="1"/>
</dbReference>
<evidence type="ECO:0000259" key="9">
    <source>
        <dbReference type="Pfam" id="PF02384"/>
    </source>
</evidence>
<sequence>MTNNDIVQKLWNLCDVLRDDGINYSDYVTELVLLLFIKMVHENTEAGTLKKHPLPEGCRWTDLNGKSGINLLNDYKRILLSLSTGKDGDGTLVHEDPLISAIYADAQTRLREPRHLEQMIKTLDQIDWFSAQKDGLGDLYEGLLEKNANETKSGAGQYFTPRALINTMVRCLKPQPGEIIQDPAAGTAGFLIAAHEYIKSQTDDLYTLNAKDKTFQTTKAYVGIELVPGTRRLALMNCLLHGMEGDAEGVVHLGNALGQTGAGLAKADVILANPPFGTSKGGDASITRDDLTYKTSNKQLAFLQHIYRNLKPGGRAAVVLPDNVLFEAGVGTDVRRDLMNKCNLHTILRLPTGIFYAQGVKTNVLFFTKGSEKDKYQEEHCTENVWVYDLRTNMPSFGKRTPFGEKHLAPFEAVFSPSPLAGEGRGEGAASTAHPSARTEGEYSFHSEAIDLPEHSDENEGIDPRLAHSRWRCFSRQWIAENKGDSLDIAWLKDSDSVDAANLPEPSVLAGEAMGELVQALGELDALMRELGAEEEADGARVLLGEVMGGVDQ</sequence>
<comment type="catalytic activity">
    <reaction evidence="7">
        <text>a 2'-deoxyadenosine in DNA + S-adenosyl-L-methionine = an N(6)-methyl-2'-deoxyadenosine in DNA + S-adenosyl-L-homocysteine + H(+)</text>
        <dbReference type="Rhea" id="RHEA:15197"/>
        <dbReference type="Rhea" id="RHEA-COMP:12418"/>
        <dbReference type="Rhea" id="RHEA-COMP:12419"/>
        <dbReference type="ChEBI" id="CHEBI:15378"/>
        <dbReference type="ChEBI" id="CHEBI:57856"/>
        <dbReference type="ChEBI" id="CHEBI:59789"/>
        <dbReference type="ChEBI" id="CHEBI:90615"/>
        <dbReference type="ChEBI" id="CHEBI:90616"/>
        <dbReference type="EC" id="2.1.1.72"/>
    </reaction>
</comment>
<comment type="similarity">
    <text evidence="1">Belongs to the N(4)/N(6)-methyltransferase family.</text>
</comment>
<evidence type="ECO:0000256" key="7">
    <source>
        <dbReference type="ARBA" id="ARBA00047942"/>
    </source>
</evidence>
<organism evidence="11 12">
    <name type="scientific">Marinobacter fuscus</name>
    <dbReference type="NCBI Taxonomy" id="2109942"/>
    <lineage>
        <taxon>Bacteria</taxon>
        <taxon>Pseudomonadati</taxon>
        <taxon>Pseudomonadota</taxon>
        <taxon>Gammaproteobacteria</taxon>
        <taxon>Pseudomonadales</taxon>
        <taxon>Marinobacteraceae</taxon>
        <taxon>Marinobacter</taxon>
    </lineage>
</organism>
<dbReference type="RefSeq" id="WP_106761091.1">
    <property type="nucleotide sequence ID" value="NZ_PXNP01000009.1"/>
</dbReference>
<evidence type="ECO:0000256" key="1">
    <source>
        <dbReference type="ARBA" id="ARBA00006594"/>
    </source>
</evidence>
<dbReference type="Gene3D" id="1.20.1260.30">
    <property type="match status" value="1"/>
</dbReference>
<evidence type="ECO:0000256" key="2">
    <source>
        <dbReference type="ARBA" id="ARBA00011900"/>
    </source>
</evidence>
<dbReference type="Proteomes" id="UP000239866">
    <property type="component" value="Unassembled WGS sequence"/>
</dbReference>
<dbReference type="GO" id="GO:0009307">
    <property type="term" value="P:DNA restriction-modification system"/>
    <property type="evidence" value="ECO:0007669"/>
    <property type="project" value="UniProtKB-KW"/>
</dbReference>
<keyword evidence="6" id="KW-0680">Restriction system</keyword>
<dbReference type="EC" id="2.1.1.72" evidence="2"/>
<evidence type="ECO:0000256" key="6">
    <source>
        <dbReference type="ARBA" id="ARBA00022747"/>
    </source>
</evidence>
<dbReference type="InterPro" id="IPR029063">
    <property type="entry name" value="SAM-dependent_MTases_sf"/>
</dbReference>
<evidence type="ECO:0000256" key="5">
    <source>
        <dbReference type="ARBA" id="ARBA00022691"/>
    </source>
</evidence>
<feature type="domain" description="DNA methylase adenine-specific" evidence="9">
    <location>
        <begin position="132"/>
        <end position="416"/>
    </location>
</feature>
<dbReference type="GO" id="GO:0009007">
    <property type="term" value="F:site-specific DNA-methyltransferase (adenine-specific) activity"/>
    <property type="evidence" value="ECO:0007669"/>
    <property type="project" value="UniProtKB-EC"/>
</dbReference>
<dbReference type="InterPro" id="IPR051537">
    <property type="entry name" value="DNA_Adenine_Mtase"/>
</dbReference>
<keyword evidence="5" id="KW-0949">S-adenosyl-L-methionine</keyword>
<dbReference type="PROSITE" id="PS00092">
    <property type="entry name" value="N6_MTASE"/>
    <property type="match status" value="1"/>
</dbReference>
<name>A0A2T1KTW5_9GAMM</name>
<protein>
    <recommendedName>
        <fullName evidence="2">site-specific DNA-methyltransferase (adenine-specific)</fullName>
        <ecNumber evidence="2">2.1.1.72</ecNumber>
    </recommendedName>
</protein>
<evidence type="ECO:0000313" key="11">
    <source>
        <dbReference type="EMBL" id="PSF13528.1"/>
    </source>
</evidence>
<comment type="caution">
    <text evidence="11">The sequence shown here is derived from an EMBL/GenBank/DDBJ whole genome shotgun (WGS) entry which is preliminary data.</text>
</comment>
<reference evidence="11 12" key="1">
    <citation type="submission" date="2018-03" db="EMBL/GenBank/DDBJ databases">
        <title>Marinobacter brunus sp. nov., a marine bacterium of Gamma-proteobacteria isolated from the surface seawater of the South China Sea.</title>
        <authorList>
            <person name="Cheng H."/>
            <person name="Wu Y.-H."/>
            <person name="Xamxidin M."/>
            <person name="Xu X.-W."/>
        </authorList>
    </citation>
    <scope>NUCLEOTIDE SEQUENCE [LARGE SCALE GENOMIC DNA]</scope>
    <source>
        <strain evidence="11 12">NH169-3</strain>
    </source>
</reference>
<feature type="region of interest" description="Disordered" evidence="8">
    <location>
        <begin position="420"/>
        <end position="442"/>
    </location>
</feature>
<proteinExistence type="inferred from homology"/>
<dbReference type="PRINTS" id="PR00507">
    <property type="entry name" value="N12N6MTFRASE"/>
</dbReference>